<keyword evidence="3" id="KW-1185">Reference proteome</keyword>
<sequence>MRIDKKEEAKIVDISFDIALLLKSIFALGEIIGGTAMFFLTPARVNTLLSWFRRSTMTGEKTGFFTHLIVHFSQNFTTNTQYILAVYLLSHGVIKLVTLALLWRKVLWAYPLSLLVFLGFIIYQINEYTQTHSIFMIFVTLVDLIMMILTILEYKNIRENNKKTF</sequence>
<dbReference type="InterPro" id="IPR014591">
    <property type="entry name" value="UCP034455"/>
</dbReference>
<comment type="caution">
    <text evidence="2">The sequence shown here is derived from an EMBL/GenBank/DDBJ whole genome shotgun (WGS) entry which is preliminary data.</text>
</comment>
<dbReference type="InterPro" id="IPR021125">
    <property type="entry name" value="DUF2127"/>
</dbReference>
<dbReference type="RefSeq" id="WP_213536701.1">
    <property type="nucleotide sequence ID" value="NZ_BOVQ01000009.1"/>
</dbReference>
<gene>
    <name evidence="2" type="ORF">ACFO26_08615</name>
</gene>
<evidence type="ECO:0000313" key="2">
    <source>
        <dbReference type="EMBL" id="MFC4652969.1"/>
    </source>
</evidence>
<proteinExistence type="predicted"/>
<evidence type="ECO:0000256" key="1">
    <source>
        <dbReference type="SAM" id="Phobius"/>
    </source>
</evidence>
<feature type="transmembrane region" description="Helical" evidence="1">
    <location>
        <begin position="82"/>
        <end position="102"/>
    </location>
</feature>
<organism evidence="2 3">
    <name type="scientific">Lactococcus nasutitermitis</name>
    <dbReference type="NCBI Taxonomy" id="1652957"/>
    <lineage>
        <taxon>Bacteria</taxon>
        <taxon>Bacillati</taxon>
        <taxon>Bacillota</taxon>
        <taxon>Bacilli</taxon>
        <taxon>Lactobacillales</taxon>
        <taxon>Streptococcaceae</taxon>
        <taxon>Lactococcus</taxon>
    </lineage>
</organism>
<dbReference type="Pfam" id="PF09900">
    <property type="entry name" value="DUF2127"/>
    <property type="match status" value="1"/>
</dbReference>
<dbReference type="EMBL" id="JBHSGD010000007">
    <property type="protein sequence ID" value="MFC4652969.1"/>
    <property type="molecule type" value="Genomic_DNA"/>
</dbReference>
<dbReference type="Proteomes" id="UP001595987">
    <property type="component" value="Unassembled WGS sequence"/>
</dbReference>
<feature type="transmembrane region" description="Helical" evidence="1">
    <location>
        <begin position="20"/>
        <end position="40"/>
    </location>
</feature>
<name>A0ABV9JI12_9LACT</name>
<feature type="transmembrane region" description="Helical" evidence="1">
    <location>
        <begin position="107"/>
        <end position="125"/>
    </location>
</feature>
<keyword evidence="1" id="KW-1133">Transmembrane helix</keyword>
<reference evidence="3" key="1">
    <citation type="journal article" date="2019" name="Int. J. Syst. Evol. Microbiol.">
        <title>The Global Catalogue of Microorganisms (GCM) 10K type strain sequencing project: providing services to taxonomists for standard genome sequencing and annotation.</title>
        <authorList>
            <consortium name="The Broad Institute Genomics Platform"/>
            <consortium name="The Broad Institute Genome Sequencing Center for Infectious Disease"/>
            <person name="Wu L."/>
            <person name="Ma J."/>
        </authorList>
    </citation>
    <scope>NUCLEOTIDE SEQUENCE [LARGE SCALE GENOMIC DNA]</scope>
    <source>
        <strain evidence="3">CCUG 63287</strain>
    </source>
</reference>
<accession>A0ABV9JI12</accession>
<feature type="transmembrane region" description="Helical" evidence="1">
    <location>
        <begin position="131"/>
        <end position="152"/>
    </location>
</feature>
<keyword evidence="1" id="KW-0812">Transmembrane</keyword>
<protein>
    <submittedName>
        <fullName evidence="2">DUF2127 domain-containing protein</fullName>
    </submittedName>
</protein>
<evidence type="ECO:0000313" key="3">
    <source>
        <dbReference type="Proteomes" id="UP001595987"/>
    </source>
</evidence>
<keyword evidence="1" id="KW-0472">Membrane</keyword>
<dbReference type="PIRSF" id="PIRSF034455">
    <property type="entry name" value="UCP034455"/>
    <property type="match status" value="1"/>
</dbReference>